<dbReference type="InterPro" id="IPR036188">
    <property type="entry name" value="FAD/NAD-bd_sf"/>
</dbReference>
<dbReference type="PANTHER" id="PTHR11552">
    <property type="entry name" value="GLUCOSE-METHANOL-CHOLINE GMC OXIDOREDUCTASE"/>
    <property type="match status" value="1"/>
</dbReference>
<proteinExistence type="inferred from homology"/>
<evidence type="ECO:0000256" key="1">
    <source>
        <dbReference type="ARBA" id="ARBA00010790"/>
    </source>
</evidence>
<comment type="caution">
    <text evidence="9">The sequence shown here is derived from an EMBL/GenBank/DDBJ whole genome shotgun (WGS) entry which is preliminary data.</text>
</comment>
<dbReference type="InterPro" id="IPR012132">
    <property type="entry name" value="GMC_OxRdtase"/>
</dbReference>
<dbReference type="PANTHER" id="PTHR11552:SF138">
    <property type="entry name" value="DEHYDROGENASE PKFF-RELATED"/>
    <property type="match status" value="1"/>
</dbReference>
<comment type="cofactor">
    <cofactor evidence="4">
        <name>FAD</name>
        <dbReference type="ChEBI" id="CHEBI:57692"/>
    </cofactor>
</comment>
<feature type="chain" id="PRO_5024855402" evidence="6">
    <location>
        <begin position="25"/>
        <end position="640"/>
    </location>
</feature>
<accession>A0A5N5DC12</accession>
<dbReference type="AlphaFoldDB" id="A0A5N5DC12"/>
<dbReference type="Gene3D" id="3.50.50.60">
    <property type="entry name" value="FAD/NAD(P)-binding domain"/>
    <property type="match status" value="1"/>
</dbReference>
<evidence type="ECO:0000259" key="7">
    <source>
        <dbReference type="PROSITE" id="PS00623"/>
    </source>
</evidence>
<organism evidence="9 10">
    <name type="scientific">Lasiodiplodia theobromae</name>
    <dbReference type="NCBI Taxonomy" id="45133"/>
    <lineage>
        <taxon>Eukaryota</taxon>
        <taxon>Fungi</taxon>
        <taxon>Dikarya</taxon>
        <taxon>Ascomycota</taxon>
        <taxon>Pezizomycotina</taxon>
        <taxon>Dothideomycetes</taxon>
        <taxon>Dothideomycetes incertae sedis</taxon>
        <taxon>Botryosphaeriales</taxon>
        <taxon>Botryosphaeriaceae</taxon>
        <taxon>Lasiodiplodia</taxon>
    </lineage>
</organism>
<feature type="domain" description="Glucose-methanol-choline oxidoreductase N-terminal" evidence="7">
    <location>
        <begin position="151"/>
        <end position="174"/>
    </location>
</feature>
<evidence type="ECO:0000313" key="9">
    <source>
        <dbReference type="EMBL" id="KAB2575338.1"/>
    </source>
</evidence>
<dbReference type="EMBL" id="VCHE01000034">
    <property type="protein sequence ID" value="KAB2575338.1"/>
    <property type="molecule type" value="Genomic_DNA"/>
</dbReference>
<dbReference type="GO" id="GO:0016614">
    <property type="term" value="F:oxidoreductase activity, acting on CH-OH group of donors"/>
    <property type="evidence" value="ECO:0007669"/>
    <property type="project" value="InterPro"/>
</dbReference>
<dbReference type="GO" id="GO:0050660">
    <property type="term" value="F:flavin adenine dinucleotide binding"/>
    <property type="evidence" value="ECO:0007669"/>
    <property type="project" value="InterPro"/>
</dbReference>
<evidence type="ECO:0000256" key="5">
    <source>
        <dbReference type="RuleBase" id="RU003968"/>
    </source>
</evidence>
<dbReference type="Proteomes" id="UP000325902">
    <property type="component" value="Unassembled WGS sequence"/>
</dbReference>
<evidence type="ECO:0000256" key="4">
    <source>
        <dbReference type="PIRSR" id="PIRSR000137-2"/>
    </source>
</evidence>
<feature type="binding site" evidence="4">
    <location>
        <begin position="576"/>
        <end position="577"/>
    </location>
    <ligand>
        <name>FAD</name>
        <dbReference type="ChEBI" id="CHEBI:57692"/>
    </ligand>
</feature>
<evidence type="ECO:0000256" key="2">
    <source>
        <dbReference type="ARBA" id="ARBA00023180"/>
    </source>
</evidence>
<keyword evidence="2" id="KW-0325">Glycoprotein</keyword>
<sequence length="640" mass="68815">MAFGKRCLIYGILAGSFSLHPACALPILDSLVNPYLDTLKSILSGKGLIEGTLGAVQGALGVEKTFDYVVVGGGTGGNAIGVRLAEAGFSVAIIEAGLYYEIGKPVLGSTPAGGIVGIGANPLDSDPLVDWVFMTEPQAGANNREVHYARGKCLGGSSALNFMIYHRGSEQCYQQWADAVGDDSYTYQNLDPYFKKAVTFTEPNNEKRGDNVTSEYETDAFATPGGPVQVGYTNYVSPFATWMEKALLAVGLKKTSGFSSGKLLGTHYTQTTIRASDQTRSASDAYIKSALDNPNLSVYTNTMAQKILFDDNKTATGVTVQSTAITYDIHASKEVIVAAGSFQSPQLLMVSGIGPKETLEQHGIDVIADRPGVGQNMWDHIMFGPAYEVSFNTLDYTLHNPVALADALADYATNADGILSSNVVEFLGWEKLPQEFRQNFSQSTVDALSQFADDWPEVELISGNGYIGDFSLPVLQQPLDGKQYATILGGMVAPTSRGNVTIKSASMNDAPVINPNWLTTKADQEMAVALFRRMRQIWASETMQEVVIGDEYWPGLDKSSDEEILEVVRDSLMTIWHAACTCKMGKADDEMAVVDPEAKVYGVSGLRIVDASAMPILPPGHPSSTIYALAEKIAEVIIKG</sequence>
<protein>
    <submittedName>
        <fullName evidence="9">Dehydrogenase patE</fullName>
    </submittedName>
</protein>
<dbReference type="InterPro" id="IPR007867">
    <property type="entry name" value="GMC_OxRtase_C"/>
</dbReference>
<reference evidence="9 10" key="1">
    <citation type="journal article" date="2019" name="Sci. Rep.">
        <title>A multi-omics analysis of the grapevine pathogen Lasiodiplodia theobromae reveals that temperature affects the expression of virulence- and pathogenicity-related genes.</title>
        <authorList>
            <person name="Felix C."/>
            <person name="Meneses R."/>
            <person name="Goncalves M.F.M."/>
            <person name="Tilleman L."/>
            <person name="Duarte A.S."/>
            <person name="Jorrin-Novo J.V."/>
            <person name="Van de Peer Y."/>
            <person name="Deforce D."/>
            <person name="Van Nieuwerburgh F."/>
            <person name="Esteves A.C."/>
            <person name="Alves A."/>
        </authorList>
    </citation>
    <scope>NUCLEOTIDE SEQUENCE [LARGE SCALE GENOMIC DNA]</scope>
    <source>
        <strain evidence="9 10">LA-SOL3</strain>
    </source>
</reference>
<feature type="domain" description="Glucose-methanol-choline oxidoreductase N-terminal" evidence="8">
    <location>
        <begin position="340"/>
        <end position="354"/>
    </location>
</feature>
<dbReference type="Pfam" id="PF05199">
    <property type="entry name" value="GMC_oxred_C"/>
    <property type="match status" value="1"/>
</dbReference>
<dbReference type="SUPFAM" id="SSF51905">
    <property type="entry name" value="FAD/NAD(P)-binding domain"/>
    <property type="match status" value="1"/>
</dbReference>
<dbReference type="InterPro" id="IPR000172">
    <property type="entry name" value="GMC_OxRdtase_N"/>
</dbReference>
<evidence type="ECO:0000259" key="8">
    <source>
        <dbReference type="PROSITE" id="PS00624"/>
    </source>
</evidence>
<keyword evidence="5" id="KW-0285">Flavoprotein</keyword>
<dbReference type="Pfam" id="PF00732">
    <property type="entry name" value="GMC_oxred_N"/>
    <property type="match status" value="1"/>
</dbReference>
<feature type="active site" description="Proton donor" evidence="3">
    <location>
        <position position="577"/>
    </location>
</feature>
<name>A0A5N5DC12_9PEZI</name>
<dbReference type="SUPFAM" id="SSF54373">
    <property type="entry name" value="FAD-linked reductases, C-terminal domain"/>
    <property type="match status" value="1"/>
</dbReference>
<dbReference type="Gene3D" id="3.30.560.10">
    <property type="entry name" value="Glucose Oxidase, domain 3"/>
    <property type="match status" value="1"/>
</dbReference>
<dbReference type="PROSITE" id="PS00623">
    <property type="entry name" value="GMC_OXRED_1"/>
    <property type="match status" value="1"/>
</dbReference>
<evidence type="ECO:0000256" key="6">
    <source>
        <dbReference type="SAM" id="SignalP"/>
    </source>
</evidence>
<evidence type="ECO:0000256" key="3">
    <source>
        <dbReference type="PIRSR" id="PIRSR000137-1"/>
    </source>
</evidence>
<comment type="similarity">
    <text evidence="1 5">Belongs to the GMC oxidoreductase family.</text>
</comment>
<evidence type="ECO:0000313" key="10">
    <source>
        <dbReference type="Proteomes" id="UP000325902"/>
    </source>
</evidence>
<gene>
    <name evidence="9" type="primary">patE_9</name>
    <name evidence="9" type="ORF">DBV05_g6031</name>
</gene>
<keyword evidence="4 5" id="KW-0274">FAD</keyword>
<feature type="signal peptide" evidence="6">
    <location>
        <begin position="1"/>
        <end position="24"/>
    </location>
</feature>
<dbReference type="PROSITE" id="PS00624">
    <property type="entry name" value="GMC_OXRED_2"/>
    <property type="match status" value="1"/>
</dbReference>
<dbReference type="OrthoDB" id="269227at2759"/>
<keyword evidence="10" id="KW-1185">Reference proteome</keyword>
<dbReference type="GO" id="GO:0044550">
    <property type="term" value="P:secondary metabolite biosynthetic process"/>
    <property type="evidence" value="ECO:0007669"/>
    <property type="project" value="TreeGrafter"/>
</dbReference>
<dbReference type="PIRSF" id="PIRSF000137">
    <property type="entry name" value="Alcohol_oxidase"/>
    <property type="match status" value="1"/>
</dbReference>
<feature type="active site" description="Proton acceptor" evidence="3">
    <location>
        <position position="621"/>
    </location>
</feature>
<keyword evidence="6" id="KW-0732">Signal</keyword>